<proteinExistence type="predicted"/>
<keyword evidence="2" id="KW-1185">Reference proteome</keyword>
<sequence>MRINLINIISDRKYESWVSFQLIYEWEDQLSKTLSIPIIDNPDRVATSLKNSIKYNISERVAYPLIKFFRAIKRCFKKESEIDCSLYFHLTVTSLIQLKKSRLNRIIPVIVDAFIAEDYLPVFYKKYGDCPLVLISSIETYEYLKSVNCPLNIRYWGLSLSDDYKLDSDKEYNKEIDILLAGRQNGVLLSYLEQYLQDNKEIEVVRSDIEDGQLIFTSNNRGVLGSFNGRDEYIDLLRKSRVIMYATPGIDGGEKRTKGYNPVTPKYLEALSSQCKIIARYPDTVETKLYELDRICSNTDSYDTFKSHLDRYLDRNNKIDLPFYASILNRHYTSVRGTELQEILQNLRS</sequence>
<evidence type="ECO:0008006" key="3">
    <source>
        <dbReference type="Google" id="ProtNLM"/>
    </source>
</evidence>
<reference evidence="1 2" key="1">
    <citation type="submission" date="2018-03" db="EMBL/GenBank/DDBJ databases">
        <title>Genomic Encyclopedia of Archaeal and Bacterial Type Strains, Phase II (KMG-II): from individual species to whole genera.</title>
        <authorList>
            <person name="Goeker M."/>
        </authorList>
    </citation>
    <scope>NUCLEOTIDE SEQUENCE [LARGE SCALE GENOMIC DNA]</scope>
    <source>
        <strain evidence="1 2">DSM 100214</strain>
    </source>
</reference>
<evidence type="ECO:0000313" key="2">
    <source>
        <dbReference type="Proteomes" id="UP000247973"/>
    </source>
</evidence>
<dbReference type="EMBL" id="QICL01000010">
    <property type="protein sequence ID" value="PXV64461.1"/>
    <property type="molecule type" value="Genomic_DNA"/>
</dbReference>
<name>A0A2V3PRL3_9BACT</name>
<dbReference type="AlphaFoldDB" id="A0A2V3PRL3"/>
<dbReference type="RefSeq" id="WP_110310577.1">
    <property type="nucleotide sequence ID" value="NZ_QICL01000010.1"/>
</dbReference>
<protein>
    <recommendedName>
        <fullName evidence="3">Glycosyl transferase family 1</fullName>
    </recommendedName>
</protein>
<dbReference type="OrthoDB" id="3034891at2"/>
<dbReference type="Proteomes" id="UP000247973">
    <property type="component" value="Unassembled WGS sequence"/>
</dbReference>
<organism evidence="1 2">
    <name type="scientific">Dysgonomonas alginatilytica</name>
    <dbReference type="NCBI Taxonomy" id="1605892"/>
    <lineage>
        <taxon>Bacteria</taxon>
        <taxon>Pseudomonadati</taxon>
        <taxon>Bacteroidota</taxon>
        <taxon>Bacteroidia</taxon>
        <taxon>Bacteroidales</taxon>
        <taxon>Dysgonomonadaceae</taxon>
        <taxon>Dysgonomonas</taxon>
    </lineage>
</organism>
<comment type="caution">
    <text evidence="1">The sequence shown here is derived from an EMBL/GenBank/DDBJ whole genome shotgun (WGS) entry which is preliminary data.</text>
</comment>
<accession>A0A2V3PRL3</accession>
<gene>
    <name evidence="1" type="ORF">CLV62_110105</name>
</gene>
<evidence type="ECO:0000313" key="1">
    <source>
        <dbReference type="EMBL" id="PXV64461.1"/>
    </source>
</evidence>